<dbReference type="InterPro" id="IPR016187">
    <property type="entry name" value="CTDL_fold"/>
</dbReference>
<dbReference type="Gene3D" id="3.10.100.10">
    <property type="entry name" value="Mannose-Binding Protein A, subunit A"/>
    <property type="match status" value="1"/>
</dbReference>
<dbReference type="PROSITE" id="PS50041">
    <property type="entry name" value="C_TYPE_LECTIN_2"/>
    <property type="match status" value="1"/>
</dbReference>
<dbReference type="OMA" id="HASGETW"/>
<dbReference type="Ensembl" id="ENSAPET00000034609.1">
    <property type="protein sequence ID" value="ENSAPEP00000033730.1"/>
    <property type="gene ID" value="ENSAPEG00000023964.1"/>
</dbReference>
<dbReference type="InterPro" id="IPR050111">
    <property type="entry name" value="C-type_lectin/snaclec_domain"/>
</dbReference>
<keyword evidence="4" id="KW-1185">Reference proteome</keyword>
<organism evidence="3 4">
    <name type="scientific">Amphiprion percula</name>
    <name type="common">Orange clownfish</name>
    <name type="synonym">Lutjanus percula</name>
    <dbReference type="NCBI Taxonomy" id="161767"/>
    <lineage>
        <taxon>Eukaryota</taxon>
        <taxon>Metazoa</taxon>
        <taxon>Chordata</taxon>
        <taxon>Craniata</taxon>
        <taxon>Vertebrata</taxon>
        <taxon>Euteleostomi</taxon>
        <taxon>Actinopterygii</taxon>
        <taxon>Neopterygii</taxon>
        <taxon>Teleostei</taxon>
        <taxon>Neoteleostei</taxon>
        <taxon>Acanthomorphata</taxon>
        <taxon>Ovalentaria</taxon>
        <taxon>Pomacentridae</taxon>
        <taxon>Amphiprion</taxon>
    </lineage>
</organism>
<evidence type="ECO:0000313" key="3">
    <source>
        <dbReference type="Ensembl" id="ENSAPEP00000033730.1"/>
    </source>
</evidence>
<keyword evidence="1" id="KW-0812">Transmembrane</keyword>
<protein>
    <recommendedName>
        <fullName evidence="2">C-type lectin domain-containing protein</fullName>
    </recommendedName>
</protein>
<dbReference type="PANTHER" id="PTHR22803">
    <property type="entry name" value="MANNOSE, PHOSPHOLIPASE, LECTIN RECEPTOR RELATED"/>
    <property type="match status" value="1"/>
</dbReference>
<feature type="transmembrane region" description="Helical" evidence="1">
    <location>
        <begin position="25"/>
        <end position="44"/>
    </location>
</feature>
<sequence>EILHVCGNRTTMKKERELSNNASKFILFIMICTFVFLEISTQVFSVPPPIQSYCLGFGANLASVHSLQQYNWLRSMITAVTQGNPDTWIGGSDCQQEGKWFWSDGTPFKYSFWGPGQPDNHDGIQDCLQMNWGGNLIK</sequence>
<dbReference type="InterPro" id="IPR001304">
    <property type="entry name" value="C-type_lectin-like"/>
</dbReference>
<keyword evidence="1" id="KW-0472">Membrane</keyword>
<name>A0A3P8U5B6_AMPPE</name>
<reference evidence="3 4" key="1">
    <citation type="submission" date="2018-03" db="EMBL/GenBank/DDBJ databases">
        <title>Finding Nemo's genes: A chromosome-scale reference assembly of the genome of the orange clownfish Amphiprion percula.</title>
        <authorList>
            <person name="Lehmann R."/>
        </authorList>
    </citation>
    <scope>NUCLEOTIDE SEQUENCE</scope>
</reference>
<dbReference type="AlphaFoldDB" id="A0A3P8U5B6"/>
<feature type="domain" description="C-type lectin" evidence="2">
    <location>
        <begin position="51"/>
        <end position="132"/>
    </location>
</feature>
<evidence type="ECO:0000259" key="2">
    <source>
        <dbReference type="PROSITE" id="PS50041"/>
    </source>
</evidence>
<proteinExistence type="predicted"/>
<dbReference type="CDD" id="cd00037">
    <property type="entry name" value="CLECT"/>
    <property type="match status" value="1"/>
</dbReference>
<reference evidence="3" key="3">
    <citation type="submission" date="2025-09" db="UniProtKB">
        <authorList>
            <consortium name="Ensembl"/>
        </authorList>
    </citation>
    <scope>IDENTIFICATION</scope>
</reference>
<dbReference type="GeneTree" id="ENSGT01150000287586"/>
<dbReference type="Pfam" id="PF00059">
    <property type="entry name" value="Lectin_C"/>
    <property type="match status" value="1"/>
</dbReference>
<dbReference type="InterPro" id="IPR016186">
    <property type="entry name" value="C-type_lectin-like/link_sf"/>
</dbReference>
<dbReference type="SUPFAM" id="SSF56436">
    <property type="entry name" value="C-type lectin-like"/>
    <property type="match status" value="1"/>
</dbReference>
<dbReference type="Proteomes" id="UP000265080">
    <property type="component" value="Chromosome 23"/>
</dbReference>
<dbReference type="STRING" id="161767.ENSAPEP00000033730"/>
<evidence type="ECO:0000256" key="1">
    <source>
        <dbReference type="SAM" id="Phobius"/>
    </source>
</evidence>
<evidence type="ECO:0000313" key="4">
    <source>
        <dbReference type="Proteomes" id="UP000265080"/>
    </source>
</evidence>
<accession>A0A3P8U5B6</accession>
<keyword evidence="1" id="KW-1133">Transmembrane helix</keyword>
<reference evidence="3" key="2">
    <citation type="submission" date="2025-08" db="UniProtKB">
        <authorList>
            <consortium name="Ensembl"/>
        </authorList>
    </citation>
    <scope>IDENTIFICATION</scope>
</reference>
<dbReference type="SMART" id="SM00034">
    <property type="entry name" value="CLECT"/>
    <property type="match status" value="1"/>
</dbReference>